<dbReference type="RefSeq" id="WP_092754146.1">
    <property type="nucleotide sequence ID" value="NZ_FOCG01000001.1"/>
</dbReference>
<dbReference type="Proteomes" id="UP000199158">
    <property type="component" value="Unassembled WGS sequence"/>
</dbReference>
<dbReference type="STRING" id="474960.SAMN05216180_2028"/>
<organism evidence="1 2">
    <name type="scientific">Hydrogenoanaerobacterium saccharovorans</name>
    <dbReference type="NCBI Taxonomy" id="474960"/>
    <lineage>
        <taxon>Bacteria</taxon>
        <taxon>Bacillati</taxon>
        <taxon>Bacillota</taxon>
        <taxon>Clostridia</taxon>
        <taxon>Eubacteriales</taxon>
        <taxon>Oscillospiraceae</taxon>
        <taxon>Hydrogenoanaerobacterium</taxon>
    </lineage>
</organism>
<dbReference type="EMBL" id="FOCG01000001">
    <property type="protein sequence ID" value="SEM84735.1"/>
    <property type="molecule type" value="Genomic_DNA"/>
</dbReference>
<evidence type="ECO:0000313" key="2">
    <source>
        <dbReference type="Proteomes" id="UP000199158"/>
    </source>
</evidence>
<dbReference type="OrthoDB" id="2440705at2"/>
<reference evidence="1 2" key="1">
    <citation type="submission" date="2016-10" db="EMBL/GenBank/DDBJ databases">
        <authorList>
            <person name="de Groot N.N."/>
        </authorList>
    </citation>
    <scope>NUCLEOTIDE SEQUENCE [LARGE SCALE GENOMIC DNA]</scope>
    <source>
        <strain evidence="1 2">CGMCC 1.5070</strain>
    </source>
</reference>
<proteinExistence type="predicted"/>
<evidence type="ECO:0000313" key="1">
    <source>
        <dbReference type="EMBL" id="SEM84735.1"/>
    </source>
</evidence>
<name>A0A1H8BPH8_9FIRM</name>
<keyword evidence="2" id="KW-1185">Reference proteome</keyword>
<sequence length="250" mass="27039">MNITKTDDVEAKQVPSCIFGSNCSECNSLFLNPDLRNAFGYQLGSAACECHDICVEDVRDICVERRILTTCVPCNPDAAAGCRGGFTPDGPPTVVNSRVLCAEERLSPTTGCDRIVNTVEFEIVLRYGTSTLVVVTPADTFDCFFYEFARFPSGVAYPNNVAGLNQFRNELALIDGSCKVIIINNVSVDVSGNNCVLEIDYTVVDKLWKHENLLVSAQKPYTDNVTVKQEFAQGHAIGPCVNSGTCGGLG</sequence>
<dbReference type="AlphaFoldDB" id="A0A1H8BPH8"/>
<protein>
    <submittedName>
        <fullName evidence="1">Uncharacterized protein</fullName>
    </submittedName>
</protein>
<gene>
    <name evidence="1" type="ORF">SAMN05216180_2028</name>
</gene>
<accession>A0A1H8BPH8</accession>